<comment type="caution">
    <text evidence="3">The sequence shown here is derived from an EMBL/GenBank/DDBJ whole genome shotgun (WGS) entry which is preliminary data.</text>
</comment>
<feature type="transmembrane region" description="Helical" evidence="2">
    <location>
        <begin position="494"/>
        <end position="519"/>
    </location>
</feature>
<dbReference type="AlphaFoldDB" id="A0AAW0UUT3"/>
<sequence length="530" mass="58461">MQNNALLPLLTRLEAKIAEVGTQCAARLCVGVRLQFIISNVPRTPSTMMLPPLPPSLRVYLVLLMVALLGKACLPPRRHHKRIFYYRLPPTPQRQPAEDPGKINCLIDVCYLSLDHPKLCEDTLKALRTRDAMEPCSDSCAANATGAECLHPTVIMYLLDRYTGLSCGQQWESTFWGVDSFTTPSTTTQPLSTSTWTAAPPRPPAQYPFRPDTGSLGLGKEQKDPHDAPLGSAEHSHLYVISKGQVVKYESQMENARGSHLPDAVFWLLVHSKRPVFLPRANVNNSQWPLKQSGLSSNDPLPLKPSKSLISAQHPGPLIVVATSATRNPPASHHSQRVREWSREEALTQHHTPTMLPEEAMEQQPKPQTDGKYNSERENTVDTRPRKATKTTATPVRETTGGMTEAQRLSGNGQNVSLGSPSSSSDGISEPESAEGIVHKESRIQESSTRPGEKEVLRASHQLSWEGKQVSHHTNVRNVHADTEERSGCSLMGWVVASFLSAVLLAVCCGLLTFAYVILSHARKRSYQLQ</sequence>
<keyword evidence="2" id="KW-1133">Transmembrane helix</keyword>
<feature type="compositionally biased region" description="Polar residues" evidence="1">
    <location>
        <begin position="407"/>
        <end position="416"/>
    </location>
</feature>
<proteinExistence type="predicted"/>
<evidence type="ECO:0000256" key="1">
    <source>
        <dbReference type="SAM" id="MobiDB-lite"/>
    </source>
</evidence>
<feature type="compositionally biased region" description="Basic and acidic residues" evidence="1">
    <location>
        <begin position="373"/>
        <end position="385"/>
    </location>
</feature>
<dbReference type="Proteomes" id="UP001487740">
    <property type="component" value="Unassembled WGS sequence"/>
</dbReference>
<feature type="compositionally biased region" description="Low complexity" evidence="1">
    <location>
        <begin position="417"/>
        <end position="431"/>
    </location>
</feature>
<protein>
    <recommendedName>
        <fullName evidence="5">FZ domain-containing protein</fullName>
    </recommendedName>
</protein>
<reference evidence="3 4" key="1">
    <citation type="submission" date="2023-03" db="EMBL/GenBank/DDBJ databases">
        <title>High-quality genome of Scylla paramamosain provides insights in environmental adaptation.</title>
        <authorList>
            <person name="Zhang L."/>
        </authorList>
    </citation>
    <scope>NUCLEOTIDE SEQUENCE [LARGE SCALE GENOMIC DNA]</scope>
    <source>
        <strain evidence="3">LZ_2023a</strain>
        <tissue evidence="3">Muscle</tissue>
    </source>
</reference>
<feature type="region of interest" description="Disordered" evidence="1">
    <location>
        <begin position="184"/>
        <end position="232"/>
    </location>
</feature>
<evidence type="ECO:0008006" key="5">
    <source>
        <dbReference type="Google" id="ProtNLM"/>
    </source>
</evidence>
<evidence type="ECO:0000313" key="3">
    <source>
        <dbReference type="EMBL" id="KAK8402457.1"/>
    </source>
</evidence>
<accession>A0AAW0UUT3</accession>
<feature type="compositionally biased region" description="Basic and acidic residues" evidence="1">
    <location>
        <begin position="337"/>
        <end position="348"/>
    </location>
</feature>
<gene>
    <name evidence="3" type="ORF">O3P69_000697</name>
</gene>
<keyword evidence="2" id="KW-0472">Membrane</keyword>
<name>A0AAW0UUT3_SCYPA</name>
<keyword evidence="4" id="KW-1185">Reference proteome</keyword>
<evidence type="ECO:0000313" key="4">
    <source>
        <dbReference type="Proteomes" id="UP001487740"/>
    </source>
</evidence>
<feature type="region of interest" description="Disordered" evidence="1">
    <location>
        <begin position="326"/>
        <end position="455"/>
    </location>
</feature>
<evidence type="ECO:0000256" key="2">
    <source>
        <dbReference type="SAM" id="Phobius"/>
    </source>
</evidence>
<organism evidence="3 4">
    <name type="scientific">Scylla paramamosain</name>
    <name type="common">Mud crab</name>
    <dbReference type="NCBI Taxonomy" id="85552"/>
    <lineage>
        <taxon>Eukaryota</taxon>
        <taxon>Metazoa</taxon>
        <taxon>Ecdysozoa</taxon>
        <taxon>Arthropoda</taxon>
        <taxon>Crustacea</taxon>
        <taxon>Multicrustacea</taxon>
        <taxon>Malacostraca</taxon>
        <taxon>Eumalacostraca</taxon>
        <taxon>Eucarida</taxon>
        <taxon>Decapoda</taxon>
        <taxon>Pleocyemata</taxon>
        <taxon>Brachyura</taxon>
        <taxon>Eubrachyura</taxon>
        <taxon>Portunoidea</taxon>
        <taxon>Portunidae</taxon>
        <taxon>Portuninae</taxon>
        <taxon>Scylla</taxon>
    </lineage>
</organism>
<feature type="compositionally biased region" description="Low complexity" evidence="1">
    <location>
        <begin position="184"/>
        <end position="199"/>
    </location>
</feature>
<keyword evidence="2" id="KW-0812">Transmembrane</keyword>
<dbReference type="EMBL" id="JARAKH010000007">
    <property type="protein sequence ID" value="KAK8402457.1"/>
    <property type="molecule type" value="Genomic_DNA"/>
</dbReference>